<dbReference type="CDD" id="cd04301">
    <property type="entry name" value="NAT_SF"/>
    <property type="match status" value="1"/>
</dbReference>
<evidence type="ECO:0000313" key="8">
    <source>
        <dbReference type="Proteomes" id="UP000824125"/>
    </source>
</evidence>
<dbReference type="GO" id="GO:0005737">
    <property type="term" value="C:cytoplasm"/>
    <property type="evidence" value="ECO:0007669"/>
    <property type="project" value="UniProtKB-SubCell"/>
</dbReference>
<dbReference type="Pfam" id="PF00583">
    <property type="entry name" value="Acetyltransf_1"/>
    <property type="match status" value="1"/>
</dbReference>
<dbReference type="PANTHER" id="PTHR43420">
    <property type="entry name" value="ACETYLTRANSFERASE"/>
    <property type="match status" value="1"/>
</dbReference>
<keyword evidence="7" id="KW-0687">Ribonucleoprotein</keyword>
<dbReference type="SUPFAM" id="SSF55729">
    <property type="entry name" value="Acyl-CoA N-acyltransferases (Nat)"/>
    <property type="match status" value="1"/>
</dbReference>
<dbReference type="InterPro" id="IPR016181">
    <property type="entry name" value="Acyl_CoA_acyltransferase"/>
</dbReference>
<reference evidence="7" key="2">
    <citation type="journal article" date="2021" name="PeerJ">
        <title>Extensive microbial diversity within the chicken gut microbiome revealed by metagenomics and culture.</title>
        <authorList>
            <person name="Gilroy R."/>
            <person name="Ravi A."/>
            <person name="Getino M."/>
            <person name="Pursley I."/>
            <person name="Horton D.L."/>
            <person name="Alikhan N.F."/>
            <person name="Baker D."/>
            <person name="Gharbi K."/>
            <person name="Hall N."/>
            <person name="Watson M."/>
            <person name="Adriaenssens E.M."/>
            <person name="Foster-Nyarko E."/>
            <person name="Jarju S."/>
            <person name="Secka A."/>
            <person name="Antonio M."/>
            <person name="Oren A."/>
            <person name="Chaudhuri R.R."/>
            <person name="La Ragione R."/>
            <person name="Hildebrand F."/>
            <person name="Pallen M.J."/>
        </authorList>
    </citation>
    <scope>NUCLEOTIDE SEQUENCE</scope>
    <source>
        <strain evidence="7">CHK176-6737</strain>
    </source>
</reference>
<evidence type="ECO:0000256" key="2">
    <source>
        <dbReference type="ARBA" id="ARBA00022490"/>
    </source>
</evidence>
<protein>
    <recommendedName>
        <fullName evidence="5">[Ribosomal protein bS18]-alanine N-acetyltransferase</fullName>
        <ecNumber evidence="5">2.3.1.266</ecNumber>
    </recommendedName>
</protein>
<name>A0A9D1MVT5_9FIRM</name>
<accession>A0A9D1MVT5</accession>
<dbReference type="EC" id="2.3.1.266" evidence="5"/>
<keyword evidence="3" id="KW-0808">Transferase</keyword>
<keyword evidence="2 5" id="KW-0963">Cytoplasm</keyword>
<evidence type="ECO:0000256" key="3">
    <source>
        <dbReference type="ARBA" id="ARBA00022679"/>
    </source>
</evidence>
<comment type="similarity">
    <text evidence="1 5">Belongs to the acetyltransferase family. RimI subfamily.</text>
</comment>
<evidence type="ECO:0000256" key="5">
    <source>
        <dbReference type="RuleBase" id="RU363094"/>
    </source>
</evidence>
<dbReference type="EMBL" id="DVNM01000042">
    <property type="protein sequence ID" value="HIU69718.1"/>
    <property type="molecule type" value="Genomic_DNA"/>
</dbReference>
<dbReference type="PANTHER" id="PTHR43420:SF44">
    <property type="entry name" value="ACETYLTRANSFERASE YPEA"/>
    <property type="match status" value="1"/>
</dbReference>
<dbReference type="Gene3D" id="3.40.630.30">
    <property type="match status" value="1"/>
</dbReference>
<feature type="domain" description="N-acetyltransferase" evidence="6">
    <location>
        <begin position="5"/>
        <end position="148"/>
    </location>
</feature>
<comment type="function">
    <text evidence="5">Acetylates the N-terminal alanine of ribosomal protein bS18.</text>
</comment>
<dbReference type="PROSITE" id="PS51186">
    <property type="entry name" value="GNAT"/>
    <property type="match status" value="1"/>
</dbReference>
<gene>
    <name evidence="7" type="primary">rimI</name>
    <name evidence="7" type="ORF">IAD23_07170</name>
</gene>
<dbReference type="AlphaFoldDB" id="A0A9D1MVT5"/>
<sequence length="154" mass="16740">MRTEFTILPAAPEDVKTLAGLEGACFSEPWSESALLDAMHDARYICLKACAGGEIAGYALFQNICGEGYVCSIAVFAAMRRRGAASALLGAMKSYADKNLHFLTLEVRPSNAAATALYEKEGFCPAGRRKNFYRKPTEDALLMTYTPKQGEKTP</sequence>
<dbReference type="InterPro" id="IPR000182">
    <property type="entry name" value="GNAT_dom"/>
</dbReference>
<evidence type="ECO:0000256" key="4">
    <source>
        <dbReference type="ARBA" id="ARBA00023315"/>
    </source>
</evidence>
<dbReference type="InterPro" id="IPR050680">
    <property type="entry name" value="YpeA/RimI_acetyltransf"/>
</dbReference>
<dbReference type="GO" id="GO:0005840">
    <property type="term" value="C:ribosome"/>
    <property type="evidence" value="ECO:0007669"/>
    <property type="project" value="UniProtKB-KW"/>
</dbReference>
<proteinExistence type="inferred from homology"/>
<dbReference type="InterPro" id="IPR006464">
    <property type="entry name" value="AcTrfase_RimI/Ard1"/>
</dbReference>
<keyword evidence="4" id="KW-0012">Acyltransferase</keyword>
<evidence type="ECO:0000256" key="1">
    <source>
        <dbReference type="ARBA" id="ARBA00005395"/>
    </source>
</evidence>
<reference evidence="7" key="1">
    <citation type="submission" date="2020-10" db="EMBL/GenBank/DDBJ databases">
        <authorList>
            <person name="Gilroy R."/>
        </authorList>
    </citation>
    <scope>NUCLEOTIDE SEQUENCE</scope>
    <source>
        <strain evidence="7">CHK176-6737</strain>
    </source>
</reference>
<dbReference type="GO" id="GO:0008999">
    <property type="term" value="F:protein-N-terminal-alanine acetyltransferase activity"/>
    <property type="evidence" value="ECO:0007669"/>
    <property type="project" value="UniProtKB-EC"/>
</dbReference>
<comment type="caution">
    <text evidence="7">The sequence shown here is derived from an EMBL/GenBank/DDBJ whole genome shotgun (WGS) entry which is preliminary data.</text>
</comment>
<organism evidence="7 8">
    <name type="scientific">Candidatus Scybalenecus merdavium</name>
    <dbReference type="NCBI Taxonomy" id="2840939"/>
    <lineage>
        <taxon>Bacteria</taxon>
        <taxon>Bacillati</taxon>
        <taxon>Bacillota</taxon>
        <taxon>Clostridia</taxon>
        <taxon>Eubacteriales</taxon>
        <taxon>Oscillospiraceae</taxon>
        <taxon>Oscillospiraceae incertae sedis</taxon>
        <taxon>Candidatus Scybalenecus</taxon>
    </lineage>
</organism>
<keyword evidence="7" id="KW-0689">Ribosomal protein</keyword>
<evidence type="ECO:0000259" key="6">
    <source>
        <dbReference type="PROSITE" id="PS51186"/>
    </source>
</evidence>
<dbReference type="NCBIfam" id="TIGR01575">
    <property type="entry name" value="rimI"/>
    <property type="match status" value="1"/>
</dbReference>
<evidence type="ECO:0000313" key="7">
    <source>
        <dbReference type="EMBL" id="HIU69718.1"/>
    </source>
</evidence>
<dbReference type="Proteomes" id="UP000824125">
    <property type="component" value="Unassembled WGS sequence"/>
</dbReference>
<comment type="catalytic activity">
    <reaction evidence="5">
        <text>N-terminal L-alanyl-[ribosomal protein bS18] + acetyl-CoA = N-terminal N(alpha)-acetyl-L-alanyl-[ribosomal protein bS18] + CoA + H(+)</text>
        <dbReference type="Rhea" id="RHEA:43756"/>
        <dbReference type="Rhea" id="RHEA-COMP:10676"/>
        <dbReference type="Rhea" id="RHEA-COMP:10677"/>
        <dbReference type="ChEBI" id="CHEBI:15378"/>
        <dbReference type="ChEBI" id="CHEBI:57287"/>
        <dbReference type="ChEBI" id="CHEBI:57288"/>
        <dbReference type="ChEBI" id="CHEBI:64718"/>
        <dbReference type="ChEBI" id="CHEBI:83683"/>
        <dbReference type="EC" id="2.3.1.266"/>
    </reaction>
</comment>
<comment type="subcellular location">
    <subcellularLocation>
        <location evidence="5">Cytoplasm</location>
    </subcellularLocation>
</comment>